<dbReference type="AlphaFoldDB" id="A0A9W6M2F1"/>
<protein>
    <submittedName>
        <fullName evidence="2">Uncharacterized protein</fullName>
    </submittedName>
</protein>
<reference evidence="2" key="1">
    <citation type="journal article" date="2014" name="Int. J. Syst. Evol. Microbiol.">
        <title>Complete genome sequence of Corynebacterium casei LMG S-19264T (=DSM 44701T), isolated from a smear-ripened cheese.</title>
        <authorList>
            <consortium name="US DOE Joint Genome Institute (JGI-PGF)"/>
            <person name="Walter F."/>
            <person name="Albersmeier A."/>
            <person name="Kalinowski J."/>
            <person name="Ruckert C."/>
        </authorList>
    </citation>
    <scope>NUCLEOTIDE SEQUENCE</scope>
    <source>
        <strain evidence="2">VKM Ac-1447</strain>
    </source>
</reference>
<proteinExistence type="predicted"/>
<evidence type="ECO:0000313" key="2">
    <source>
        <dbReference type="EMBL" id="GLJ78886.1"/>
    </source>
</evidence>
<dbReference type="Proteomes" id="UP001142317">
    <property type="component" value="Unassembled WGS sequence"/>
</dbReference>
<evidence type="ECO:0000313" key="3">
    <source>
        <dbReference type="Proteomes" id="UP001142317"/>
    </source>
</evidence>
<dbReference type="EMBL" id="BSEO01000001">
    <property type="protein sequence ID" value="GLJ78886.1"/>
    <property type="molecule type" value="Genomic_DNA"/>
</dbReference>
<evidence type="ECO:0000256" key="1">
    <source>
        <dbReference type="SAM" id="MobiDB-lite"/>
    </source>
</evidence>
<name>A0A9W6M2F1_9MICO</name>
<accession>A0A9W6M2F1</accession>
<sequence>MKVKRERSWEKNPGRFSGAVLRDDMLTAYLSDRPLTPAHGSRDRGCPHLSRGTARRRAGSRTLGG</sequence>
<comment type="caution">
    <text evidence="2">The sequence shown here is derived from an EMBL/GenBank/DDBJ whole genome shotgun (WGS) entry which is preliminary data.</text>
</comment>
<reference evidence="2" key="2">
    <citation type="submission" date="2023-01" db="EMBL/GenBank/DDBJ databases">
        <authorList>
            <person name="Sun Q."/>
            <person name="Evtushenko L."/>
        </authorList>
    </citation>
    <scope>NUCLEOTIDE SEQUENCE</scope>
    <source>
        <strain evidence="2">VKM Ac-1447</strain>
    </source>
</reference>
<organism evidence="2 3">
    <name type="scientific">Microbacterium imperiale</name>
    <dbReference type="NCBI Taxonomy" id="33884"/>
    <lineage>
        <taxon>Bacteria</taxon>
        <taxon>Bacillati</taxon>
        <taxon>Actinomycetota</taxon>
        <taxon>Actinomycetes</taxon>
        <taxon>Micrococcales</taxon>
        <taxon>Microbacteriaceae</taxon>
        <taxon>Microbacterium</taxon>
    </lineage>
</organism>
<keyword evidence="3" id="KW-1185">Reference proteome</keyword>
<feature type="region of interest" description="Disordered" evidence="1">
    <location>
        <begin position="32"/>
        <end position="65"/>
    </location>
</feature>
<gene>
    <name evidence="2" type="ORF">GCM10017586_05680</name>
</gene>